<dbReference type="InterPro" id="IPR012938">
    <property type="entry name" value="Glc/Sorbosone_DH"/>
</dbReference>
<dbReference type="InterPro" id="IPR011042">
    <property type="entry name" value="6-blade_b-propeller_TolB-like"/>
</dbReference>
<organism evidence="4 5">
    <name type="scientific">Actinocorallia libanotica</name>
    <dbReference type="NCBI Taxonomy" id="46162"/>
    <lineage>
        <taxon>Bacteria</taxon>
        <taxon>Bacillati</taxon>
        <taxon>Actinomycetota</taxon>
        <taxon>Actinomycetes</taxon>
        <taxon>Streptosporangiales</taxon>
        <taxon>Thermomonosporaceae</taxon>
        <taxon>Actinocorallia</taxon>
    </lineage>
</organism>
<accession>A0ABN1RWS6</accession>
<dbReference type="Pfam" id="PF07995">
    <property type="entry name" value="GSDH"/>
    <property type="match status" value="1"/>
</dbReference>
<comment type="caution">
    <text evidence="4">The sequence shown here is derived from an EMBL/GenBank/DDBJ whole genome shotgun (WGS) entry which is preliminary data.</text>
</comment>
<feature type="region of interest" description="Disordered" evidence="1">
    <location>
        <begin position="26"/>
        <end position="46"/>
    </location>
</feature>
<keyword evidence="5" id="KW-1185">Reference proteome</keyword>
<gene>
    <name evidence="4" type="ORF">GCM10009550_68750</name>
</gene>
<evidence type="ECO:0000256" key="2">
    <source>
        <dbReference type="SAM" id="SignalP"/>
    </source>
</evidence>
<feature type="chain" id="PRO_5045628281" evidence="2">
    <location>
        <begin position="19"/>
        <end position="391"/>
    </location>
</feature>
<feature type="domain" description="Glucose/Sorbosone dehydrogenase" evidence="3">
    <location>
        <begin position="58"/>
        <end position="381"/>
    </location>
</feature>
<sequence length="391" mass="41875">MHRSFWFVAVAAAGVLLAGCAGDESVNERPSSASSGPSAGPQAGAVPGKVKLTELAELEQPTGLAVRKGDPALYVIEQPGRVRAIRDGKAVAEPVLDLTSVVGSGGERGLLGIAFSPDGKYLYLDHTAKDGTITVVEYPVQGDGTVRPQDRRVVLEQPHPRTNHNGGQLAFGKDGYLYISLGDGGGAGDPDGNGQNLGSLLGKILRIDPRGGEPYKVPADNPFVDKAGAKPEIWAYGLRNPWRFSFDSKTGDLWIGDVGQDDWEEVDFQPASSKGGENYGWPLREGSHEFRSGDRAGVLPIHEYKLHENGECSVIGGHVYRGERLRGMEGRYLYADFCAGWVKSFEQADGKARGHHTVLTDLSNVSAFGQDASGELYVLSLNGQVFRMDPA</sequence>
<dbReference type="PROSITE" id="PS51257">
    <property type="entry name" value="PROKAR_LIPOPROTEIN"/>
    <property type="match status" value="1"/>
</dbReference>
<proteinExistence type="predicted"/>
<dbReference type="InterPro" id="IPR011041">
    <property type="entry name" value="Quinoprot_gluc/sorb_DH_b-prop"/>
</dbReference>
<keyword evidence="2" id="KW-0732">Signal</keyword>
<evidence type="ECO:0000313" key="5">
    <source>
        <dbReference type="Proteomes" id="UP001500665"/>
    </source>
</evidence>
<dbReference type="SUPFAM" id="SSF50952">
    <property type="entry name" value="Soluble quinoprotein glucose dehydrogenase"/>
    <property type="match status" value="1"/>
</dbReference>
<name>A0ABN1RWS6_9ACTN</name>
<dbReference type="Gene3D" id="2.120.10.30">
    <property type="entry name" value="TolB, C-terminal domain"/>
    <property type="match status" value="1"/>
</dbReference>
<protein>
    <submittedName>
        <fullName evidence="4">PQQ-dependent sugar dehydrogenase</fullName>
    </submittedName>
</protein>
<dbReference type="Proteomes" id="UP001500665">
    <property type="component" value="Unassembled WGS sequence"/>
</dbReference>
<dbReference type="PANTHER" id="PTHR19328:SF75">
    <property type="entry name" value="ALDOSE SUGAR DEHYDROGENASE YLII"/>
    <property type="match status" value="1"/>
</dbReference>
<reference evidence="4 5" key="1">
    <citation type="journal article" date="2019" name="Int. J. Syst. Evol. Microbiol.">
        <title>The Global Catalogue of Microorganisms (GCM) 10K type strain sequencing project: providing services to taxonomists for standard genome sequencing and annotation.</title>
        <authorList>
            <consortium name="The Broad Institute Genomics Platform"/>
            <consortium name="The Broad Institute Genome Sequencing Center for Infectious Disease"/>
            <person name="Wu L."/>
            <person name="Ma J."/>
        </authorList>
    </citation>
    <scope>NUCLEOTIDE SEQUENCE [LARGE SCALE GENOMIC DNA]</scope>
    <source>
        <strain evidence="4 5">JCM 10696</strain>
    </source>
</reference>
<dbReference type="PANTHER" id="PTHR19328">
    <property type="entry name" value="HEDGEHOG-INTERACTING PROTEIN"/>
    <property type="match status" value="1"/>
</dbReference>
<feature type="compositionally biased region" description="Low complexity" evidence="1">
    <location>
        <begin position="30"/>
        <end position="46"/>
    </location>
</feature>
<dbReference type="RefSeq" id="WP_344246090.1">
    <property type="nucleotide sequence ID" value="NZ_BAAAHH010000044.1"/>
</dbReference>
<evidence type="ECO:0000313" key="4">
    <source>
        <dbReference type="EMBL" id="GAA0966450.1"/>
    </source>
</evidence>
<evidence type="ECO:0000256" key="1">
    <source>
        <dbReference type="SAM" id="MobiDB-lite"/>
    </source>
</evidence>
<evidence type="ECO:0000259" key="3">
    <source>
        <dbReference type="Pfam" id="PF07995"/>
    </source>
</evidence>
<dbReference type="EMBL" id="BAAAHH010000044">
    <property type="protein sequence ID" value="GAA0966450.1"/>
    <property type="molecule type" value="Genomic_DNA"/>
</dbReference>
<feature type="signal peptide" evidence="2">
    <location>
        <begin position="1"/>
        <end position="18"/>
    </location>
</feature>